<comment type="caution">
    <text evidence="2">The sequence shown here is derived from an EMBL/GenBank/DDBJ whole genome shotgun (WGS) entry which is preliminary data.</text>
</comment>
<dbReference type="AlphaFoldDB" id="M0QM16"/>
<sequence length="293" mass="31375">MSGPDDDPAADVCDAPVSIDHGAHRTWLKWHRARRRAGDTAFTAERIIEGMRAGASVEVDLVIHADRGFAVLHDAEVDRATTGVGRVGELGAATLRTLYLRDARGEPTDSRVLVLDDLAEILDGIDIAPKALLQLDFKDTAADLDVAALDSFEQAVRPIADHAILSCGDAEAVAALTARVPDIHIGYDPCHGGAIDRVVGSGDFDGFVAEAVLAAPGAEMIYLDHGLVLHAADRGHDLIGAFHDVERRVDAYTIHRADERTLPMIERLIALRADQITTDDAEGLVAAWSAEFS</sequence>
<dbReference type="EMBL" id="BANX01000015">
    <property type="protein sequence ID" value="GAC68427.1"/>
    <property type="molecule type" value="Genomic_DNA"/>
</dbReference>
<dbReference type="RefSeq" id="WP_007620568.1">
    <property type="nucleotide sequence ID" value="NZ_BANX01000015.1"/>
</dbReference>
<dbReference type="Proteomes" id="UP000011666">
    <property type="component" value="Unassembled WGS sequence"/>
</dbReference>
<protein>
    <recommendedName>
        <fullName evidence="1">GP-PDE domain-containing protein</fullName>
    </recommendedName>
</protein>
<dbReference type="STRING" id="1223545.GS4_15_00770"/>
<reference evidence="2 3" key="1">
    <citation type="submission" date="2013-01" db="EMBL/GenBank/DDBJ databases">
        <title>Whole genome shotgun sequence of Gordonia soli NBRC 108243.</title>
        <authorList>
            <person name="Isaki-Nakamura S."/>
            <person name="Hosoyama A."/>
            <person name="Tsuchikane K."/>
            <person name="Ando Y."/>
            <person name="Baba S."/>
            <person name="Ohji S."/>
            <person name="Hamada M."/>
            <person name="Tamura T."/>
            <person name="Yamazoe A."/>
            <person name="Yamazaki S."/>
            <person name="Fujita N."/>
        </authorList>
    </citation>
    <scope>NUCLEOTIDE SEQUENCE [LARGE SCALE GENOMIC DNA]</scope>
    <source>
        <strain evidence="2 3">NBRC 108243</strain>
    </source>
</reference>
<evidence type="ECO:0000313" key="3">
    <source>
        <dbReference type="Proteomes" id="UP000011666"/>
    </source>
</evidence>
<dbReference type="OrthoDB" id="8418918at2"/>
<dbReference type="SUPFAM" id="SSF51695">
    <property type="entry name" value="PLC-like phosphodiesterases"/>
    <property type="match status" value="1"/>
</dbReference>
<dbReference type="eggNOG" id="COG0584">
    <property type="taxonomic scope" value="Bacteria"/>
</dbReference>
<dbReference type="InterPro" id="IPR017946">
    <property type="entry name" value="PLC-like_Pdiesterase_TIM-brl"/>
</dbReference>
<accession>M0QM16</accession>
<dbReference type="InterPro" id="IPR030395">
    <property type="entry name" value="GP_PDE_dom"/>
</dbReference>
<evidence type="ECO:0000313" key="2">
    <source>
        <dbReference type="EMBL" id="GAC68427.1"/>
    </source>
</evidence>
<organism evidence="2 3">
    <name type="scientific">Gordonia soli NBRC 108243</name>
    <dbReference type="NCBI Taxonomy" id="1223545"/>
    <lineage>
        <taxon>Bacteria</taxon>
        <taxon>Bacillati</taxon>
        <taxon>Actinomycetota</taxon>
        <taxon>Actinomycetes</taxon>
        <taxon>Mycobacteriales</taxon>
        <taxon>Gordoniaceae</taxon>
        <taxon>Gordonia</taxon>
    </lineage>
</organism>
<dbReference type="GO" id="GO:0006629">
    <property type="term" value="P:lipid metabolic process"/>
    <property type="evidence" value="ECO:0007669"/>
    <property type="project" value="InterPro"/>
</dbReference>
<name>M0QM16_9ACTN</name>
<dbReference type="Gene3D" id="3.20.20.190">
    <property type="entry name" value="Phosphatidylinositol (PI) phosphodiesterase"/>
    <property type="match status" value="1"/>
</dbReference>
<evidence type="ECO:0000259" key="1">
    <source>
        <dbReference type="Pfam" id="PF03009"/>
    </source>
</evidence>
<keyword evidence="3" id="KW-1185">Reference proteome</keyword>
<dbReference type="GO" id="GO:0008081">
    <property type="term" value="F:phosphoric diester hydrolase activity"/>
    <property type="evidence" value="ECO:0007669"/>
    <property type="project" value="InterPro"/>
</dbReference>
<dbReference type="Pfam" id="PF03009">
    <property type="entry name" value="GDPD"/>
    <property type="match status" value="1"/>
</dbReference>
<gene>
    <name evidence="2" type="ORF">GS4_15_00770</name>
</gene>
<proteinExistence type="predicted"/>
<feature type="domain" description="GP-PDE" evidence="1">
    <location>
        <begin position="49"/>
        <end position="280"/>
    </location>
</feature>